<dbReference type="EMBL" id="LYVF01000164">
    <property type="protein sequence ID" value="OAT81458.1"/>
    <property type="molecule type" value="Genomic_DNA"/>
</dbReference>
<dbReference type="Pfam" id="PF13458">
    <property type="entry name" value="Peripla_BP_6"/>
    <property type="match status" value="1"/>
</dbReference>
<accession>A0A1B7LEC5</accession>
<dbReference type="InterPro" id="IPR028081">
    <property type="entry name" value="Leu-bd"/>
</dbReference>
<dbReference type="SUPFAM" id="SSF53822">
    <property type="entry name" value="Periplasmic binding protein-like I"/>
    <property type="match status" value="1"/>
</dbReference>
<evidence type="ECO:0000259" key="3">
    <source>
        <dbReference type="Pfam" id="PF13458"/>
    </source>
</evidence>
<organism evidence="4 5">
    <name type="scientific">Desulfotomaculum copahuensis</name>
    <dbReference type="NCBI Taxonomy" id="1838280"/>
    <lineage>
        <taxon>Bacteria</taxon>
        <taxon>Bacillati</taxon>
        <taxon>Bacillota</taxon>
        <taxon>Clostridia</taxon>
        <taxon>Eubacteriales</taxon>
        <taxon>Desulfotomaculaceae</taxon>
        <taxon>Desulfotomaculum</taxon>
    </lineage>
</organism>
<proteinExistence type="inferred from homology"/>
<dbReference type="InterPro" id="IPR028082">
    <property type="entry name" value="Peripla_BP_I"/>
</dbReference>
<name>A0A1B7LEC5_9FIRM</name>
<dbReference type="InterPro" id="IPR051010">
    <property type="entry name" value="BCAA_transport"/>
</dbReference>
<keyword evidence="2" id="KW-0732">Signal</keyword>
<protein>
    <recommendedName>
        <fullName evidence="3">Leucine-binding protein domain-containing protein</fullName>
    </recommendedName>
</protein>
<comment type="similarity">
    <text evidence="1">Belongs to the leucine-binding protein family.</text>
</comment>
<comment type="caution">
    <text evidence="4">The sequence shown here is derived from an EMBL/GenBank/DDBJ whole genome shotgun (WGS) entry which is preliminary data.</text>
</comment>
<feature type="domain" description="Leucine-binding protein" evidence="3">
    <location>
        <begin position="21"/>
        <end position="355"/>
    </location>
</feature>
<keyword evidence="5" id="KW-1185">Reference proteome</keyword>
<dbReference type="Gene3D" id="3.40.50.2300">
    <property type="match status" value="2"/>
</dbReference>
<gene>
    <name evidence="4" type="ORF">A6M21_11015</name>
</gene>
<dbReference type="AlphaFoldDB" id="A0A1B7LEC5"/>
<dbReference type="PANTHER" id="PTHR30483">
    <property type="entry name" value="LEUCINE-SPECIFIC-BINDING PROTEIN"/>
    <property type="match status" value="1"/>
</dbReference>
<dbReference type="STRING" id="1838280.A6M21_11015"/>
<evidence type="ECO:0000256" key="2">
    <source>
        <dbReference type="ARBA" id="ARBA00022729"/>
    </source>
</evidence>
<sequence length="395" mass="41957">MAGCGSQGAKQNTSNASAADTITIGAPDAATGALANEGKLVHDGYTLWQDVVNKQGGLLVGGKRYKINLVFKDDQSKPDNDKSLTEQMITQDGIKLFLSPYASPNIFAASTVAESHKVPMIAAGGGAKKIFERGYKYIFSSYPYSGEYLGSVLDLLKGRGIKTVAFLHADDLFSQEADQGGEAYAKSHGFDVVYSAQYPSGATDLSSQLTQIAQKKADALIGTGHFEEAVQLVKQAKQMNVNFKAMAFTVGPTMPAFAQNLGKDAEGVLGASLWTPDLPYKDDVFGTAAQYAALYKQSFGTEPDYHAAMASAAAEMMGLAIQKAGSADPQKVRDALAGLGTVHLFDGSFTIEPNGSIKGLVLPVIQIQNGKAVTVWPAPFDKNIKDIPLPPWSKR</sequence>
<evidence type="ECO:0000313" key="4">
    <source>
        <dbReference type="EMBL" id="OAT81458.1"/>
    </source>
</evidence>
<evidence type="ECO:0000313" key="5">
    <source>
        <dbReference type="Proteomes" id="UP000078532"/>
    </source>
</evidence>
<dbReference type="PANTHER" id="PTHR30483:SF37">
    <property type="entry name" value="ABC TRANSPORTER SUBSTRATE-BINDING PROTEIN"/>
    <property type="match status" value="1"/>
</dbReference>
<evidence type="ECO:0000256" key="1">
    <source>
        <dbReference type="ARBA" id="ARBA00010062"/>
    </source>
</evidence>
<reference evidence="4 5" key="1">
    <citation type="submission" date="2016-04" db="EMBL/GenBank/DDBJ databases">
        <authorList>
            <person name="Evans L.H."/>
            <person name="Alamgir A."/>
            <person name="Owens N."/>
            <person name="Weber N.D."/>
            <person name="Virtaneva K."/>
            <person name="Barbian K."/>
            <person name="Babar A."/>
            <person name="Rosenke K."/>
        </authorList>
    </citation>
    <scope>NUCLEOTIDE SEQUENCE [LARGE SCALE GENOMIC DNA]</scope>
    <source>
        <strain evidence="4 5">LMa1</strain>
    </source>
</reference>
<dbReference type="CDD" id="cd06338">
    <property type="entry name" value="PBP1_ABC_ligand_binding-like"/>
    <property type="match status" value="1"/>
</dbReference>
<dbReference type="Proteomes" id="UP000078532">
    <property type="component" value="Unassembled WGS sequence"/>
</dbReference>